<keyword evidence="7" id="KW-0228">DNA excision</keyword>
<keyword evidence="11" id="KW-0267">Excision nuclease</keyword>
<keyword evidence="10" id="KW-0067">ATP-binding</keyword>
<evidence type="ECO:0000256" key="11">
    <source>
        <dbReference type="ARBA" id="ARBA00022881"/>
    </source>
</evidence>
<keyword evidence="12" id="KW-0238">DNA-binding</keyword>
<reference evidence="18 19" key="1">
    <citation type="journal article" date="2016" name="Nat. Commun.">
        <title>Thousands of microbial genomes shed light on interconnected biogeochemical processes in an aquifer system.</title>
        <authorList>
            <person name="Anantharaman K."/>
            <person name="Brown C.T."/>
            <person name="Hug L.A."/>
            <person name="Sharon I."/>
            <person name="Castelle C.J."/>
            <person name="Probst A.J."/>
            <person name="Thomas B.C."/>
            <person name="Singh A."/>
            <person name="Wilkins M.J."/>
            <person name="Karaoz U."/>
            <person name="Brodie E.L."/>
            <person name="Williams K.H."/>
            <person name="Hubbard S.S."/>
            <person name="Banfield J.F."/>
        </authorList>
    </citation>
    <scope>NUCLEOTIDE SEQUENCE [LARGE SCALE GENOMIC DNA]</scope>
</reference>
<keyword evidence="6" id="KW-0227">DNA damage</keyword>
<keyword evidence="2" id="KW-0963">Cytoplasm</keyword>
<dbReference type="EMBL" id="MFGW01000195">
    <property type="protein sequence ID" value="OGF61442.1"/>
    <property type="molecule type" value="Genomic_DNA"/>
</dbReference>
<dbReference type="GO" id="GO:0006289">
    <property type="term" value="P:nucleotide-excision repair"/>
    <property type="evidence" value="ECO:0007669"/>
    <property type="project" value="InterPro"/>
</dbReference>
<keyword evidence="9" id="KW-0862">Zinc</keyword>
<evidence type="ECO:0000256" key="13">
    <source>
        <dbReference type="ARBA" id="ARBA00023204"/>
    </source>
</evidence>
<proteinExistence type="inferred from homology"/>
<dbReference type="PANTHER" id="PTHR43152">
    <property type="entry name" value="UVRABC SYSTEM PROTEIN A"/>
    <property type="match status" value="1"/>
</dbReference>
<evidence type="ECO:0000256" key="14">
    <source>
        <dbReference type="ARBA" id="ARBA00038000"/>
    </source>
</evidence>
<dbReference type="PROSITE" id="PS50893">
    <property type="entry name" value="ABC_TRANSPORTER_2"/>
    <property type="match status" value="1"/>
</dbReference>
<evidence type="ECO:0000256" key="12">
    <source>
        <dbReference type="ARBA" id="ARBA00023125"/>
    </source>
</evidence>
<dbReference type="Gene3D" id="3.30.190.20">
    <property type="match status" value="1"/>
</dbReference>
<evidence type="ECO:0000256" key="1">
    <source>
        <dbReference type="ARBA" id="ARBA00004496"/>
    </source>
</evidence>
<evidence type="ECO:0000256" key="8">
    <source>
        <dbReference type="ARBA" id="ARBA00022771"/>
    </source>
</evidence>
<dbReference type="InterPro" id="IPR003439">
    <property type="entry name" value="ABC_transporter-like_ATP-bd"/>
</dbReference>
<dbReference type="Pfam" id="PF17760">
    <property type="entry name" value="UvrA_inter"/>
    <property type="match status" value="1"/>
</dbReference>
<dbReference type="PROSITE" id="PS00211">
    <property type="entry name" value="ABC_TRANSPORTER_1"/>
    <property type="match status" value="1"/>
</dbReference>
<evidence type="ECO:0000256" key="2">
    <source>
        <dbReference type="ARBA" id="ARBA00022490"/>
    </source>
</evidence>
<keyword evidence="5" id="KW-0547">Nucleotide-binding</keyword>
<dbReference type="SUPFAM" id="SSF52540">
    <property type="entry name" value="P-loop containing nucleoside triphosphate hydrolases"/>
    <property type="match status" value="2"/>
</dbReference>
<dbReference type="InterPro" id="IPR017871">
    <property type="entry name" value="ABC_transporter-like_CS"/>
</dbReference>
<dbReference type="InterPro" id="IPR041102">
    <property type="entry name" value="UvrA_inter"/>
</dbReference>
<evidence type="ECO:0000256" key="10">
    <source>
        <dbReference type="ARBA" id="ARBA00022840"/>
    </source>
</evidence>
<keyword evidence="4" id="KW-0677">Repeat</keyword>
<accession>A0A1F5VDC2</accession>
<gene>
    <name evidence="18" type="ORF">A2Y62_12125</name>
</gene>
<evidence type="ECO:0000256" key="4">
    <source>
        <dbReference type="ARBA" id="ARBA00022737"/>
    </source>
</evidence>
<keyword evidence="3" id="KW-0479">Metal-binding</keyword>
<evidence type="ECO:0000256" key="3">
    <source>
        <dbReference type="ARBA" id="ARBA00022723"/>
    </source>
</evidence>
<dbReference type="GO" id="GO:0008270">
    <property type="term" value="F:zinc ion binding"/>
    <property type="evidence" value="ECO:0007669"/>
    <property type="project" value="UniProtKB-KW"/>
</dbReference>
<evidence type="ECO:0000313" key="18">
    <source>
        <dbReference type="EMBL" id="OGF61442.1"/>
    </source>
</evidence>
<evidence type="ECO:0000259" key="17">
    <source>
        <dbReference type="PROSITE" id="PS50893"/>
    </source>
</evidence>
<dbReference type="InterPro" id="IPR004602">
    <property type="entry name" value="UvrA"/>
</dbReference>
<evidence type="ECO:0000256" key="7">
    <source>
        <dbReference type="ARBA" id="ARBA00022769"/>
    </source>
</evidence>
<dbReference type="STRING" id="1817863.A2Y62_12125"/>
<evidence type="ECO:0000256" key="15">
    <source>
        <dbReference type="ARBA" id="ARBA00039316"/>
    </source>
</evidence>
<dbReference type="AlphaFoldDB" id="A0A1F5VDC2"/>
<comment type="subcellular location">
    <subcellularLocation>
        <location evidence="1">Cytoplasm</location>
    </subcellularLocation>
</comment>
<evidence type="ECO:0000256" key="5">
    <source>
        <dbReference type="ARBA" id="ARBA00022741"/>
    </source>
</evidence>
<dbReference type="GO" id="GO:0009380">
    <property type="term" value="C:excinuclease repair complex"/>
    <property type="evidence" value="ECO:0007669"/>
    <property type="project" value="InterPro"/>
</dbReference>
<dbReference type="Gene3D" id="3.40.50.300">
    <property type="entry name" value="P-loop containing nucleotide triphosphate hydrolases"/>
    <property type="match status" value="3"/>
</dbReference>
<protein>
    <recommendedName>
        <fullName evidence="15">UvrABC system protein A</fullName>
    </recommendedName>
    <alternativeName>
        <fullName evidence="16">Excinuclease ABC subunit A</fullName>
    </alternativeName>
</protein>
<dbReference type="Gene3D" id="1.20.1580.10">
    <property type="entry name" value="ABC transporter ATPase like domain"/>
    <property type="match status" value="3"/>
</dbReference>
<feature type="domain" description="ABC transporter" evidence="17">
    <location>
        <begin position="503"/>
        <end position="826"/>
    </location>
</feature>
<dbReference type="CDD" id="cd03271">
    <property type="entry name" value="ABC_UvrA_II"/>
    <property type="match status" value="1"/>
</dbReference>
<dbReference type="GO" id="GO:0005524">
    <property type="term" value="F:ATP binding"/>
    <property type="evidence" value="ECO:0007669"/>
    <property type="project" value="UniProtKB-KW"/>
</dbReference>
<dbReference type="PANTHER" id="PTHR43152:SF3">
    <property type="entry name" value="UVRABC SYSTEM PROTEIN A"/>
    <property type="match status" value="1"/>
</dbReference>
<dbReference type="NCBIfam" id="TIGR00630">
    <property type="entry name" value="uvra"/>
    <property type="match status" value="1"/>
</dbReference>
<keyword evidence="8" id="KW-0863">Zinc-finger</keyword>
<sequence>MNKIIVTGARHNNLKGIQIKIPRNKIVVITGLSGSGKSSLAFDTVFAEGQRKYIETLSPFARQFVNQLEKPEVDKIEGLSPSVAIEQRTLGRSVRSTVATISGVYDYLRLLYARASDIYCPQCGTLMQFHESEEVIHQFIASAEGMPVIVLAPVIRGRKGEHKKLLEDFIKRGFLECRIDGVQYYLQEAPELDRHKIHHIDIIIDKLKMKPDVYQRLKNAIDTAKKYANNIFALHLPSLNQDRMYVPRGVCTNCNALLPEIEPKLFSFNSPVGACPRCKGLGKIIEAENDLLKEKNNDYNAGEKCPECNGNRLRKESSIAKVGGLDIVSLCSREIKDIIPFMQSLHFKGSKAEIASKIMKDVINKLVFLKKVGLGYLAIERPLYTLSLGEAQRVRLASHIGSELRGILYVLDEPTIGLHPSDNAQLLSMLKLLKEKGNTILIVEHDETTIRTSDYVIDLGPGAGSEGGHIVNKGSLSNFLKKDSLTACYLTGKKTIPVPQRRRKAKEYITIKGAREYNLKNITAKVPLGVMTVVTGVSGSGKSTLVIDILYRYIMSRIYKTRIQPGQVDTVTGWEKLKRIVLVDQSPIGKTPRSTPATYTGIWTPIREFFARLPESRKYGYTASRFSYNVASGRCSNCEGLGMKKIIMAFMPDSYVTCEECKGARFNKETLKVRYEGKSINDVLELTIAEAFKLFSFHPKIKKKLQFLLDTALGYLKLGQPSTSLSGGEAQRIKLARELWSSHQQNTLYILDEPTTGLHFQDVHYLLQVLQKLVDYGHTIVIIEHNVEVMKSADYIIDLGPGAGEEGGHLVVFGTPEKVANSKKGATANFIKKVLNTNKRNKVN</sequence>
<keyword evidence="13" id="KW-0234">DNA repair</keyword>
<dbReference type="GO" id="GO:0003677">
    <property type="term" value="F:DNA binding"/>
    <property type="evidence" value="ECO:0007669"/>
    <property type="project" value="UniProtKB-KW"/>
</dbReference>
<dbReference type="Proteomes" id="UP000178943">
    <property type="component" value="Unassembled WGS sequence"/>
</dbReference>
<dbReference type="GO" id="GO:0004518">
    <property type="term" value="F:nuclease activity"/>
    <property type="evidence" value="ECO:0007669"/>
    <property type="project" value="UniProtKB-KW"/>
</dbReference>
<evidence type="ECO:0000256" key="16">
    <source>
        <dbReference type="ARBA" id="ARBA00042156"/>
    </source>
</evidence>
<evidence type="ECO:0000256" key="6">
    <source>
        <dbReference type="ARBA" id="ARBA00022763"/>
    </source>
</evidence>
<organism evidence="18 19">
    <name type="scientific">Candidatus Fischerbacteria bacterium RBG_13_37_8</name>
    <dbReference type="NCBI Taxonomy" id="1817863"/>
    <lineage>
        <taxon>Bacteria</taxon>
        <taxon>Candidatus Fischeribacteriota</taxon>
    </lineage>
</organism>
<dbReference type="GO" id="GO:0005737">
    <property type="term" value="C:cytoplasm"/>
    <property type="evidence" value="ECO:0007669"/>
    <property type="project" value="UniProtKB-SubCell"/>
</dbReference>
<comment type="caution">
    <text evidence="18">The sequence shown here is derived from an EMBL/GenBank/DDBJ whole genome shotgun (WGS) entry which is preliminary data.</text>
</comment>
<name>A0A1F5VDC2_9BACT</name>
<dbReference type="GO" id="GO:0016887">
    <property type="term" value="F:ATP hydrolysis activity"/>
    <property type="evidence" value="ECO:0007669"/>
    <property type="project" value="InterPro"/>
</dbReference>
<evidence type="ECO:0000313" key="19">
    <source>
        <dbReference type="Proteomes" id="UP000178943"/>
    </source>
</evidence>
<dbReference type="InterPro" id="IPR027417">
    <property type="entry name" value="P-loop_NTPase"/>
</dbReference>
<comment type="similarity">
    <text evidence="14">Belongs to the ABC transporter superfamily. UvrA family.</text>
</comment>
<evidence type="ECO:0000256" key="9">
    <source>
        <dbReference type="ARBA" id="ARBA00022833"/>
    </source>
</evidence>